<dbReference type="Gene3D" id="3.30.870.10">
    <property type="entry name" value="Endonuclease Chain A"/>
    <property type="match status" value="2"/>
</dbReference>
<dbReference type="PROSITE" id="PS50035">
    <property type="entry name" value="PLD"/>
    <property type="match status" value="1"/>
</dbReference>
<name>A0A8S4RPT7_9NEOP</name>
<dbReference type="CDD" id="cd09135">
    <property type="entry name" value="PLDc_PGS1_euk_1"/>
    <property type="match status" value="1"/>
</dbReference>
<dbReference type="CDD" id="cd09137">
    <property type="entry name" value="PLDc_PGS1_euk_2"/>
    <property type="match status" value="1"/>
</dbReference>
<accession>A0A8S4RPT7</accession>
<keyword evidence="11" id="KW-0547">Nucleotide-binding</keyword>
<evidence type="ECO:0000256" key="2">
    <source>
        <dbReference type="ARBA" id="ARBA00005042"/>
    </source>
</evidence>
<comment type="similarity">
    <text evidence="3 11">Belongs to the CDP-alcohol phosphatidyltransferase class-II family.</text>
</comment>
<dbReference type="PIRSF" id="PIRSF000850">
    <property type="entry name" value="Phospholipase_D_PSS"/>
    <property type="match status" value="1"/>
</dbReference>
<keyword evidence="11" id="KW-0067">ATP-binding</keyword>
<keyword evidence="8 11" id="KW-0594">Phospholipid biosynthesis</keyword>
<evidence type="ECO:0000256" key="1">
    <source>
        <dbReference type="ARBA" id="ARBA00003537"/>
    </source>
</evidence>
<gene>
    <name evidence="13" type="primary">jg20729</name>
    <name evidence="13" type="ORF">PAEG_LOCUS16449</name>
</gene>
<evidence type="ECO:0000256" key="7">
    <source>
        <dbReference type="ARBA" id="ARBA00023098"/>
    </source>
</evidence>
<dbReference type="GO" id="GO:0032049">
    <property type="term" value="P:cardiolipin biosynthetic process"/>
    <property type="evidence" value="ECO:0007669"/>
    <property type="project" value="InterPro"/>
</dbReference>
<dbReference type="InterPro" id="IPR016270">
    <property type="entry name" value="PGS1"/>
</dbReference>
<evidence type="ECO:0000256" key="6">
    <source>
        <dbReference type="ARBA" id="ARBA00022737"/>
    </source>
</evidence>
<comment type="subcellular location">
    <subcellularLocation>
        <location evidence="11">Mitochondrion</location>
    </subcellularLocation>
</comment>
<evidence type="ECO:0000256" key="5">
    <source>
        <dbReference type="ARBA" id="ARBA00022679"/>
    </source>
</evidence>
<keyword evidence="14" id="KW-1185">Reference proteome</keyword>
<keyword evidence="4 11" id="KW-0444">Lipid biosynthesis</keyword>
<evidence type="ECO:0000256" key="4">
    <source>
        <dbReference type="ARBA" id="ARBA00022516"/>
    </source>
</evidence>
<evidence type="ECO:0000313" key="14">
    <source>
        <dbReference type="Proteomes" id="UP000838756"/>
    </source>
</evidence>
<dbReference type="AlphaFoldDB" id="A0A8S4RPT7"/>
<comment type="function">
    <text evidence="1 11">Functions in the biosynthesis of the anionic phospholipids phosphatidylglycerol and cardiolipin.</text>
</comment>
<keyword evidence="7 11" id="KW-0443">Lipid metabolism</keyword>
<comment type="caution">
    <text evidence="13">The sequence shown here is derived from an EMBL/GenBank/DDBJ whole genome shotgun (WGS) entry which is preliminary data.</text>
</comment>
<protein>
    <recommendedName>
        <fullName evidence="11">CDP-diacylglycerol--glycerol-3-phosphate 3-phosphatidyltransferase</fullName>
        <ecNumber evidence="11">2.7.8.5</ecNumber>
    </recommendedName>
</protein>
<keyword evidence="9 11" id="KW-1208">Phospholipid metabolism</keyword>
<evidence type="ECO:0000313" key="13">
    <source>
        <dbReference type="EMBL" id="CAH2239795.1"/>
    </source>
</evidence>
<dbReference type="EMBL" id="CAKXAJ010025461">
    <property type="protein sequence ID" value="CAH2239795.1"/>
    <property type="molecule type" value="Genomic_DNA"/>
</dbReference>
<dbReference type="GO" id="GO:0008444">
    <property type="term" value="F:CDP-diacylglycerol-glycerol-3-phosphate 3-phosphatidyltransferase activity"/>
    <property type="evidence" value="ECO:0007669"/>
    <property type="project" value="UniProtKB-EC"/>
</dbReference>
<evidence type="ECO:0000256" key="11">
    <source>
        <dbReference type="RuleBase" id="RU365024"/>
    </source>
</evidence>
<evidence type="ECO:0000256" key="8">
    <source>
        <dbReference type="ARBA" id="ARBA00023209"/>
    </source>
</evidence>
<dbReference type="PANTHER" id="PTHR12586:SF1">
    <property type="entry name" value="CDP-DIACYLGLYCEROL--GLYCEROL-3-PHOSPHATE 3-PHOSPHATIDYLTRANSFERASE, MITOCHONDRIAL"/>
    <property type="match status" value="1"/>
</dbReference>
<reference evidence="13" key="1">
    <citation type="submission" date="2022-03" db="EMBL/GenBank/DDBJ databases">
        <authorList>
            <person name="Lindestad O."/>
        </authorList>
    </citation>
    <scope>NUCLEOTIDE SEQUENCE</scope>
</reference>
<evidence type="ECO:0000256" key="9">
    <source>
        <dbReference type="ARBA" id="ARBA00023264"/>
    </source>
</evidence>
<dbReference type="EC" id="2.7.8.5" evidence="11"/>
<comment type="pathway">
    <text evidence="2 11">Phospholipid metabolism; phosphatidylglycerol biosynthesis; phosphatidylglycerol from CDP-diacylglycerol: step 1/2.</text>
</comment>
<evidence type="ECO:0000259" key="12">
    <source>
        <dbReference type="PROSITE" id="PS50035"/>
    </source>
</evidence>
<feature type="domain" description="PLD phosphodiesterase" evidence="12">
    <location>
        <begin position="142"/>
        <end position="168"/>
    </location>
</feature>
<evidence type="ECO:0000256" key="10">
    <source>
        <dbReference type="ARBA" id="ARBA00048586"/>
    </source>
</evidence>
<dbReference type="OrthoDB" id="10250191at2759"/>
<evidence type="ECO:0000256" key="3">
    <source>
        <dbReference type="ARBA" id="ARBA00010682"/>
    </source>
</evidence>
<dbReference type="InterPro" id="IPR001736">
    <property type="entry name" value="PLipase_D/transphosphatidylase"/>
</dbReference>
<dbReference type="Proteomes" id="UP000838756">
    <property type="component" value="Unassembled WGS sequence"/>
</dbReference>
<dbReference type="GO" id="GO:0005739">
    <property type="term" value="C:mitochondrion"/>
    <property type="evidence" value="ECO:0007669"/>
    <property type="project" value="UniProtKB-SubCell"/>
</dbReference>
<proteinExistence type="inferred from homology"/>
<organism evidence="13 14">
    <name type="scientific">Pararge aegeria aegeria</name>
    <dbReference type="NCBI Taxonomy" id="348720"/>
    <lineage>
        <taxon>Eukaryota</taxon>
        <taxon>Metazoa</taxon>
        <taxon>Ecdysozoa</taxon>
        <taxon>Arthropoda</taxon>
        <taxon>Hexapoda</taxon>
        <taxon>Insecta</taxon>
        <taxon>Pterygota</taxon>
        <taxon>Neoptera</taxon>
        <taxon>Endopterygota</taxon>
        <taxon>Lepidoptera</taxon>
        <taxon>Glossata</taxon>
        <taxon>Ditrysia</taxon>
        <taxon>Papilionoidea</taxon>
        <taxon>Nymphalidae</taxon>
        <taxon>Satyrinae</taxon>
        <taxon>Satyrini</taxon>
        <taxon>Parargina</taxon>
        <taxon>Pararge</taxon>
    </lineage>
</organism>
<dbReference type="GO" id="GO:0005524">
    <property type="term" value="F:ATP binding"/>
    <property type="evidence" value="ECO:0007669"/>
    <property type="project" value="UniProtKB-KW"/>
</dbReference>
<keyword evidence="11" id="KW-0496">Mitochondrion</keyword>
<dbReference type="SUPFAM" id="SSF56024">
    <property type="entry name" value="Phospholipase D/nuclease"/>
    <property type="match status" value="1"/>
</dbReference>
<dbReference type="PANTHER" id="PTHR12586">
    <property type="entry name" value="CDP-DIACYLGLYCEROL--SERINE O-PHOSPHATIDYLTRANSFERASE"/>
    <property type="match status" value="1"/>
</dbReference>
<comment type="catalytic activity">
    <reaction evidence="10 11">
        <text>a CDP-1,2-diacyl-sn-glycerol + sn-glycerol 3-phosphate = a 1,2-diacyl-sn-glycero-3-phospho-(1'-sn-glycero-3'-phosphate) + CMP + H(+)</text>
        <dbReference type="Rhea" id="RHEA:12593"/>
        <dbReference type="ChEBI" id="CHEBI:15378"/>
        <dbReference type="ChEBI" id="CHEBI:57597"/>
        <dbReference type="ChEBI" id="CHEBI:58332"/>
        <dbReference type="ChEBI" id="CHEBI:60110"/>
        <dbReference type="ChEBI" id="CHEBI:60377"/>
        <dbReference type="EC" id="2.7.8.5"/>
    </reaction>
</comment>
<keyword evidence="5 11" id="KW-0808">Transferase</keyword>
<sequence length="456" mass="52282">MSYRFKPSELQHFNWMFNLAPCFPVNASKINIITEPSKFYDVLCERFHNAKRRISMASLYIGIGDLEKKLLEVTMDNVKVAKDLNFKVLLDNQRGTRGEVNSQTLFRQFTNGFSDRCHLSLYQTPRLQGVWSKVLPSRYNEIVGLQHMKLYITDDSVILSGANCSDDYFNQRQDRYIEIVDDDLSNFYCEIIDEVVKYSKQDGKVSNVISQDKNVIVKELSQSISSIIKRWKDSQTAKLQSLDKSALEYDTWVFPLLQMGEFNITQDEQATCRILSSVPRGSYFRLATGYFNLTENYANILLKDCKASISLLMAHPNANGFMGAAGPAGGIPHAYSLIARQFWQKVINYNQPSRVQMLEYERRGWTFHAKGLWYYPPGSSVPWATVVGSANLGERSVRRDLEAQAAILTSSLDLQKRLHDECSRLHDHASECSSELLQRKTPIWVRATVGLFRTYF</sequence>
<keyword evidence="6" id="KW-0677">Repeat</keyword>